<feature type="compositionally biased region" description="Basic and acidic residues" evidence="1">
    <location>
        <begin position="13"/>
        <end position="22"/>
    </location>
</feature>
<evidence type="ECO:0000256" key="1">
    <source>
        <dbReference type="SAM" id="MobiDB-lite"/>
    </source>
</evidence>
<proteinExistence type="predicted"/>
<protein>
    <submittedName>
        <fullName evidence="2">Uncharacterized protein</fullName>
    </submittedName>
</protein>
<accession>A0A7S4R694</accession>
<organism evidence="2">
    <name type="scientific">Alexandrium monilatum</name>
    <dbReference type="NCBI Taxonomy" id="311494"/>
    <lineage>
        <taxon>Eukaryota</taxon>
        <taxon>Sar</taxon>
        <taxon>Alveolata</taxon>
        <taxon>Dinophyceae</taxon>
        <taxon>Gonyaulacales</taxon>
        <taxon>Pyrocystaceae</taxon>
        <taxon>Alexandrium</taxon>
    </lineage>
</organism>
<dbReference type="AlphaFoldDB" id="A0A7S4R694"/>
<gene>
    <name evidence="2" type="ORF">AMON00008_LOCUS30791</name>
</gene>
<feature type="region of interest" description="Disordered" evidence="1">
    <location>
        <begin position="1"/>
        <end position="23"/>
    </location>
</feature>
<dbReference type="EMBL" id="HBNR01044233">
    <property type="protein sequence ID" value="CAE4604704.1"/>
    <property type="molecule type" value="Transcribed_RNA"/>
</dbReference>
<evidence type="ECO:0000313" key="2">
    <source>
        <dbReference type="EMBL" id="CAE4604704.1"/>
    </source>
</evidence>
<sequence length="101" mass="10931">MKTLPVESGQVSIDHENEEMKKRPISTQAKLQGMHDWLPQPPCRGGGDAKNSIMLELSAWRAENFDEGVARQAQPALDVCTRGLLKAACVRAAARGSLSSS</sequence>
<reference evidence="2" key="1">
    <citation type="submission" date="2021-01" db="EMBL/GenBank/DDBJ databases">
        <authorList>
            <person name="Corre E."/>
            <person name="Pelletier E."/>
            <person name="Niang G."/>
            <person name="Scheremetjew M."/>
            <person name="Finn R."/>
            <person name="Kale V."/>
            <person name="Holt S."/>
            <person name="Cochrane G."/>
            <person name="Meng A."/>
            <person name="Brown T."/>
            <person name="Cohen L."/>
        </authorList>
    </citation>
    <scope>NUCLEOTIDE SEQUENCE</scope>
    <source>
        <strain evidence="2">CCMP3105</strain>
    </source>
</reference>
<name>A0A7S4R694_9DINO</name>